<reference evidence="2 3" key="1">
    <citation type="submission" date="2024-05" db="EMBL/GenBank/DDBJ databases">
        <title>A high-quality chromosomal-level genome assembly of Topmouth culter (Culter alburnus).</title>
        <authorList>
            <person name="Zhao H."/>
        </authorList>
    </citation>
    <scope>NUCLEOTIDE SEQUENCE [LARGE SCALE GENOMIC DNA]</scope>
    <source>
        <strain evidence="2">CATC2023</strain>
        <tissue evidence="2">Muscle</tissue>
    </source>
</reference>
<gene>
    <name evidence="2" type="ORF">ABG768_008589</name>
</gene>
<dbReference type="AlphaFoldDB" id="A0AAW1ZIP3"/>
<dbReference type="PANTHER" id="PTHR34756:SF1">
    <property type="entry name" value="CELL DIVISION CYCLE-ASSOCIATED PROTEIN 3"/>
    <property type="match status" value="1"/>
</dbReference>
<dbReference type="EMBL" id="JAWDJR010000016">
    <property type="protein sequence ID" value="KAK9960753.1"/>
    <property type="molecule type" value="Genomic_DNA"/>
</dbReference>
<feature type="region of interest" description="Disordered" evidence="1">
    <location>
        <begin position="1"/>
        <end position="39"/>
    </location>
</feature>
<dbReference type="InterPro" id="IPR038832">
    <property type="entry name" value="CDCA3"/>
</dbReference>
<feature type="region of interest" description="Disordered" evidence="1">
    <location>
        <begin position="273"/>
        <end position="316"/>
    </location>
</feature>
<feature type="region of interest" description="Disordered" evidence="1">
    <location>
        <begin position="409"/>
        <end position="438"/>
    </location>
</feature>
<accession>A0AAW1ZIP3</accession>
<evidence type="ECO:0000256" key="1">
    <source>
        <dbReference type="SAM" id="MobiDB-lite"/>
    </source>
</evidence>
<organism evidence="2 3">
    <name type="scientific">Culter alburnus</name>
    <name type="common">Topmouth culter</name>
    <dbReference type="NCBI Taxonomy" id="194366"/>
    <lineage>
        <taxon>Eukaryota</taxon>
        <taxon>Metazoa</taxon>
        <taxon>Chordata</taxon>
        <taxon>Craniata</taxon>
        <taxon>Vertebrata</taxon>
        <taxon>Euteleostomi</taxon>
        <taxon>Actinopterygii</taxon>
        <taxon>Neopterygii</taxon>
        <taxon>Teleostei</taxon>
        <taxon>Ostariophysi</taxon>
        <taxon>Cypriniformes</taxon>
        <taxon>Xenocyprididae</taxon>
        <taxon>Xenocypridinae</taxon>
        <taxon>Culter</taxon>
    </lineage>
</organism>
<dbReference type="PANTHER" id="PTHR34756">
    <property type="entry name" value="CELL DIVISION CYCLE-ASSOCIATED PROTEIN 3"/>
    <property type="match status" value="1"/>
</dbReference>
<evidence type="ECO:0000313" key="2">
    <source>
        <dbReference type="EMBL" id="KAK9960753.1"/>
    </source>
</evidence>
<keyword evidence="3" id="KW-1185">Reference proteome</keyword>
<feature type="compositionally biased region" description="Basic and acidic residues" evidence="1">
    <location>
        <begin position="427"/>
        <end position="438"/>
    </location>
</feature>
<protein>
    <recommendedName>
        <fullName evidence="4">Cell division cycle-associated protein 3</fullName>
    </recommendedName>
</protein>
<name>A0AAW1ZIP3_CULAL</name>
<comment type="caution">
    <text evidence="2">The sequence shown here is derived from an EMBL/GenBank/DDBJ whole genome shotgun (WGS) entry which is preliminary data.</text>
</comment>
<feature type="compositionally biased region" description="Polar residues" evidence="1">
    <location>
        <begin position="1"/>
        <end position="12"/>
    </location>
</feature>
<evidence type="ECO:0000313" key="3">
    <source>
        <dbReference type="Proteomes" id="UP001479290"/>
    </source>
</evidence>
<sequence length="450" mass="48107">MGASESKLSVASTPKVDPSQRPKAARVASLADPRSPSCAIDRTPIQVGVAYSPLPVVESVGPGFVDPRSPTPGITRTPIKMSVTSLARRLSTFFLNDVKSGGDSVSSLPPVSFTKHPSLPSVARQNDAGPREPLLPVVKAQNSASVREHTDAMFTPAPSSPSEGYGSICSSPFVLVGDTQMEVEVDTEASLEEGEEALLLGASTLRKELSLSLLACREGVYSSSLEERPLTPLPPAERQANEDHSCALFSVAQPSTESETSTPVTEALVTLEEAEAPSQTSEEQVASVLPESSREQPEVSKPLTPQPAVASSISSTQVETVQSGIRCLKFDTRSPSQAIFKPQWLGVGFGTAGVRARGVQGRGKTSVSSPLSTKNTATNENNNMVVRAKQRPREKVLIGEGRSPLQILREANSPRDRNSQMKLKVSTPEKQRYSQMDKRALILSLNKENE</sequence>
<proteinExistence type="predicted"/>
<dbReference type="Proteomes" id="UP001479290">
    <property type="component" value="Unassembled WGS sequence"/>
</dbReference>
<evidence type="ECO:0008006" key="4">
    <source>
        <dbReference type="Google" id="ProtNLM"/>
    </source>
</evidence>